<dbReference type="RefSeq" id="WP_407051558.1">
    <property type="nucleotide sequence ID" value="NZ_CP158568.1"/>
</dbReference>
<sequence>MGFRIIRSALAAVFLFLSFGTLHAQEADAVMSFRLFQAKEGCGERAKSNAERRACIWKVANQLTAKMRDDILCDARTCVARVRCNGDRCSQNGYSVDFVWADTGYDINVTLPSGKKAQYGQCGTCSNIEAVDDAQMPIEVLRGEGYVILEFLARYK</sequence>
<protein>
    <submittedName>
        <fullName evidence="2">Uncharacterized protein</fullName>
    </submittedName>
</protein>
<feature type="signal peptide" evidence="1">
    <location>
        <begin position="1"/>
        <end position="24"/>
    </location>
</feature>
<reference evidence="2" key="1">
    <citation type="submission" date="2024-06" db="EMBL/GenBank/DDBJ databases">
        <title>Methylostella associata gen. nov., sp. nov., a novel Ancalomicrobiaceae-affiliated facultatively methylotrophic bacteria that feed on methanotrophs of the genus Methylococcus.</title>
        <authorList>
            <person name="Saltykova V."/>
            <person name="Danilova O.V."/>
            <person name="Oshkin I.Y."/>
            <person name="Belova S.E."/>
            <person name="Pimenov N.V."/>
            <person name="Dedysh S.N."/>
        </authorList>
    </citation>
    <scope>NUCLEOTIDE SEQUENCE</scope>
    <source>
        <strain evidence="2">S20</strain>
    </source>
</reference>
<dbReference type="AlphaFoldDB" id="A0AAU7XF70"/>
<evidence type="ECO:0000313" key="2">
    <source>
        <dbReference type="EMBL" id="XBY46463.1"/>
    </source>
</evidence>
<organism evidence="2">
    <name type="scientific">Methyloraptor flagellatus</name>
    <dbReference type="NCBI Taxonomy" id="3162530"/>
    <lineage>
        <taxon>Bacteria</taxon>
        <taxon>Pseudomonadati</taxon>
        <taxon>Pseudomonadota</taxon>
        <taxon>Alphaproteobacteria</taxon>
        <taxon>Hyphomicrobiales</taxon>
        <taxon>Ancalomicrobiaceae</taxon>
        <taxon>Methyloraptor</taxon>
    </lineage>
</organism>
<dbReference type="KEGG" id="mflg:ABS361_09730"/>
<evidence type="ECO:0000256" key="1">
    <source>
        <dbReference type="SAM" id="SignalP"/>
    </source>
</evidence>
<feature type="chain" id="PRO_5043459426" evidence="1">
    <location>
        <begin position="25"/>
        <end position="156"/>
    </location>
</feature>
<accession>A0AAU7XF70</accession>
<dbReference type="EMBL" id="CP158568">
    <property type="protein sequence ID" value="XBY46463.1"/>
    <property type="molecule type" value="Genomic_DNA"/>
</dbReference>
<proteinExistence type="predicted"/>
<name>A0AAU7XF70_9HYPH</name>
<gene>
    <name evidence="2" type="ORF">ABS361_09730</name>
</gene>
<keyword evidence="1" id="KW-0732">Signal</keyword>